<name>A0A4Y1R6F1_PRUDU</name>
<reference evidence="2" key="1">
    <citation type="journal article" date="2019" name="Science">
        <title>Mutation of a bHLH transcription factor allowed almond domestication.</title>
        <authorList>
            <person name="Sanchez-Perez R."/>
            <person name="Pavan S."/>
            <person name="Mazzeo R."/>
            <person name="Moldovan C."/>
            <person name="Aiese Cigliano R."/>
            <person name="Del Cueto J."/>
            <person name="Ricciardi F."/>
            <person name="Lotti C."/>
            <person name="Ricciardi L."/>
            <person name="Dicenta F."/>
            <person name="Lopez-Marques R.L."/>
            <person name="Lindberg Moller B."/>
        </authorList>
    </citation>
    <scope>NUCLEOTIDE SEQUENCE</scope>
</reference>
<feature type="compositionally biased region" description="Basic and acidic residues" evidence="1">
    <location>
        <begin position="106"/>
        <end position="121"/>
    </location>
</feature>
<proteinExistence type="predicted"/>
<dbReference type="AlphaFoldDB" id="A0A4Y1R6F1"/>
<gene>
    <name evidence="2" type="ORF">Prudu_009554</name>
</gene>
<dbReference type="EMBL" id="AP019299">
    <property type="protein sequence ID" value="BBG99759.1"/>
    <property type="molecule type" value="Genomic_DNA"/>
</dbReference>
<organism evidence="2">
    <name type="scientific">Prunus dulcis</name>
    <name type="common">Almond</name>
    <name type="synonym">Amygdalus dulcis</name>
    <dbReference type="NCBI Taxonomy" id="3755"/>
    <lineage>
        <taxon>Eukaryota</taxon>
        <taxon>Viridiplantae</taxon>
        <taxon>Streptophyta</taxon>
        <taxon>Embryophyta</taxon>
        <taxon>Tracheophyta</taxon>
        <taxon>Spermatophyta</taxon>
        <taxon>Magnoliopsida</taxon>
        <taxon>eudicotyledons</taxon>
        <taxon>Gunneridae</taxon>
        <taxon>Pentapetalae</taxon>
        <taxon>rosids</taxon>
        <taxon>fabids</taxon>
        <taxon>Rosales</taxon>
        <taxon>Rosaceae</taxon>
        <taxon>Amygdaloideae</taxon>
        <taxon>Amygdaleae</taxon>
        <taxon>Prunus</taxon>
    </lineage>
</organism>
<feature type="region of interest" description="Disordered" evidence="1">
    <location>
        <begin position="81"/>
        <end position="127"/>
    </location>
</feature>
<evidence type="ECO:0000256" key="1">
    <source>
        <dbReference type="SAM" id="MobiDB-lite"/>
    </source>
</evidence>
<evidence type="ECO:0000313" key="2">
    <source>
        <dbReference type="EMBL" id="BBG99759.1"/>
    </source>
</evidence>
<protein>
    <submittedName>
        <fullName evidence="2">F-box family protein with DUF295</fullName>
    </submittedName>
</protein>
<sequence>SQWHNRKNIEVGSIKTQQLSLLARKNGPPPSRARWRRLRAPLATGPVALEPPSSPLSFPTDPLAAGDLCWPKTAKERPELIQNHRNFKASDLPPPATIFVDPEVQSTRRRDLRRAVDERKHPPPGHP</sequence>
<feature type="non-terminal residue" evidence="2">
    <location>
        <position position="1"/>
    </location>
</feature>
<accession>A0A4Y1R6F1</accession>